<dbReference type="Proteomes" id="UP000195386">
    <property type="component" value="Unassembled WGS sequence"/>
</dbReference>
<protein>
    <recommendedName>
        <fullName evidence="3">DUF3868 domain-containing protein</fullName>
    </recommendedName>
</protein>
<dbReference type="EMBL" id="NFII01000004">
    <property type="protein sequence ID" value="OUO01889.1"/>
    <property type="molecule type" value="Genomic_DNA"/>
</dbReference>
<dbReference type="AlphaFoldDB" id="A0A1Y3YZJ5"/>
<proteinExistence type="predicted"/>
<dbReference type="PROSITE" id="PS51257">
    <property type="entry name" value="PROKAR_LIPOPROTEIN"/>
    <property type="match status" value="1"/>
</dbReference>
<reference evidence="2" key="1">
    <citation type="submission" date="2017-04" db="EMBL/GenBank/DDBJ databases">
        <title>Function of individual gut microbiota members based on whole genome sequencing of pure cultures obtained from chicken caecum.</title>
        <authorList>
            <person name="Medvecky M."/>
            <person name="Cejkova D."/>
            <person name="Polansky O."/>
            <person name="Karasova D."/>
            <person name="Kubasova T."/>
            <person name="Cizek A."/>
            <person name="Rychlik I."/>
        </authorList>
    </citation>
    <scope>NUCLEOTIDE SEQUENCE [LARGE SCALE GENOMIC DNA]</scope>
    <source>
        <strain evidence="2">An43</strain>
    </source>
</reference>
<name>A0A1Y3YZJ5_9BACE</name>
<gene>
    <name evidence="1" type="ORF">B5F97_06650</name>
</gene>
<evidence type="ECO:0000313" key="2">
    <source>
        <dbReference type="Proteomes" id="UP000195386"/>
    </source>
</evidence>
<sequence>MITEKFKIWALVLIAAGYTGTACAQKMVKVSGIVYNIAENRKVPFSDVAVDVYAAKTVAVGEDMKKILDSNDQEKTLLLDQDAKTTTDENGYYEILVPDNGALIFKVGLSPSVMKEVRQRMKIDVSIDEGVMLESVTVTAMRLVLQPEPKAPKIIGNMFIPYNTFKLPPYFGNRFSRLIIQPYVLDCETNDTIAFGRPAVYDGKEYTLTQERKMGYKMERDPLHPYIQPEPLTTRAMNVEWTDTITVPDPNRNYSCFAIVNLEDYNACNTRTYRINTCQTKRPMQFLQYNLFSEEMNPELYKEKPQIEKRNTSDKIQLSFLINSDKLTDTPENAQNLNMLRNKLKEISESPGAVLKEFHVMGAASPDGHYENNLHLAQKRMQRIEKEITSILPQYILDRVYRNPRAEVAPWENVVKLLEHNGQNKEAQEVKDILAKNKGIEAQGRAMKRLSYYPTLIVPYLEELRVVNYDCRYEIYREPSDEEVMALYKQNGLKGHYTRYEYWKLFKLLKDEQELNAIYRKAYEESIEQKRPWALAGNNLAASYLKKDMTDTEILEPLIDRSIHSTNYQRMNADGSRTDLINQTEVISNQLCMYIKKGDFENASVLAKILPNDSKYDLLKAYTWAMGGYFQGGTTPEERERAHNTFEMIKASSPQNEVVMYMALENRAGNAAAKNALAKLPQDSALTWYFKATLSAREGEIEFMNTVTALSECFKRDKSFVATAQNDGEFSEDIVQAAMDMSNL</sequence>
<comment type="caution">
    <text evidence="1">The sequence shown here is derived from an EMBL/GenBank/DDBJ whole genome shotgun (WGS) entry which is preliminary data.</text>
</comment>
<evidence type="ECO:0000313" key="1">
    <source>
        <dbReference type="EMBL" id="OUO01889.1"/>
    </source>
</evidence>
<accession>A0A1Y3YZJ5</accession>
<evidence type="ECO:0008006" key="3">
    <source>
        <dbReference type="Google" id="ProtNLM"/>
    </source>
</evidence>
<organism evidence="1 2">
    <name type="scientific">Bacteroides clarus</name>
    <dbReference type="NCBI Taxonomy" id="626929"/>
    <lineage>
        <taxon>Bacteria</taxon>
        <taxon>Pseudomonadati</taxon>
        <taxon>Bacteroidota</taxon>
        <taxon>Bacteroidia</taxon>
        <taxon>Bacteroidales</taxon>
        <taxon>Bacteroidaceae</taxon>
        <taxon>Bacteroides</taxon>
    </lineage>
</organism>
<dbReference type="RefSeq" id="WP_087425795.1">
    <property type="nucleotide sequence ID" value="NZ_DBFNTI010000014.1"/>
</dbReference>